<keyword evidence="2" id="KW-1185">Reference proteome</keyword>
<dbReference type="AlphaFoldDB" id="A0A6H5FU50"/>
<evidence type="ECO:0000313" key="2">
    <source>
        <dbReference type="Proteomes" id="UP000479000"/>
    </source>
</evidence>
<proteinExistence type="predicted"/>
<protein>
    <submittedName>
        <fullName evidence="1">Uncharacterized protein</fullName>
    </submittedName>
</protein>
<dbReference type="Proteomes" id="UP000479000">
    <property type="component" value="Unassembled WGS sequence"/>
</dbReference>
<name>A0A6H5FU50_9HEMI</name>
<gene>
    <name evidence="1" type="ORF">NTEN_LOCUS245</name>
</gene>
<sequence>METPVLARAFGVHFTFIRAQNIKCSVKKFSYGGNRSCPPSTSSNTKYATLSEYKEYPHILPGRTKILRPRTLKSVHFCGRKQKKI</sequence>
<accession>A0A6H5FU50</accession>
<reference evidence="1 2" key="1">
    <citation type="submission" date="2020-02" db="EMBL/GenBank/DDBJ databases">
        <authorList>
            <person name="Ferguson B K."/>
        </authorList>
    </citation>
    <scope>NUCLEOTIDE SEQUENCE [LARGE SCALE GENOMIC DNA]</scope>
</reference>
<organism evidence="1 2">
    <name type="scientific">Nesidiocoris tenuis</name>
    <dbReference type="NCBI Taxonomy" id="355587"/>
    <lineage>
        <taxon>Eukaryota</taxon>
        <taxon>Metazoa</taxon>
        <taxon>Ecdysozoa</taxon>
        <taxon>Arthropoda</taxon>
        <taxon>Hexapoda</taxon>
        <taxon>Insecta</taxon>
        <taxon>Pterygota</taxon>
        <taxon>Neoptera</taxon>
        <taxon>Paraneoptera</taxon>
        <taxon>Hemiptera</taxon>
        <taxon>Heteroptera</taxon>
        <taxon>Panheteroptera</taxon>
        <taxon>Cimicomorpha</taxon>
        <taxon>Miridae</taxon>
        <taxon>Dicyphina</taxon>
        <taxon>Nesidiocoris</taxon>
    </lineage>
</organism>
<dbReference type="EMBL" id="CADCXU010000339">
    <property type="protein sequence ID" value="CAA9993262.1"/>
    <property type="molecule type" value="Genomic_DNA"/>
</dbReference>
<evidence type="ECO:0000313" key="1">
    <source>
        <dbReference type="EMBL" id="CAA9993262.1"/>
    </source>
</evidence>